<evidence type="ECO:0008006" key="5">
    <source>
        <dbReference type="Google" id="ProtNLM"/>
    </source>
</evidence>
<feature type="region of interest" description="Disordered" evidence="1">
    <location>
        <begin position="26"/>
        <end position="47"/>
    </location>
</feature>
<proteinExistence type="predicted"/>
<accession>A0ABY4JM04</accession>
<dbReference type="EMBL" id="CP096034">
    <property type="protein sequence ID" value="UPM53762.1"/>
    <property type="molecule type" value="Genomic_DNA"/>
</dbReference>
<dbReference type="RefSeq" id="WP_248267000.1">
    <property type="nucleotide sequence ID" value="NZ_CP096034.1"/>
</dbReference>
<name>A0ABY4JM04_9BACI</name>
<evidence type="ECO:0000313" key="4">
    <source>
        <dbReference type="Proteomes" id="UP000830639"/>
    </source>
</evidence>
<feature type="compositionally biased region" description="Basic and acidic residues" evidence="1">
    <location>
        <begin position="31"/>
        <end position="47"/>
    </location>
</feature>
<keyword evidence="4" id="KW-1185">Reference proteome</keyword>
<dbReference type="PROSITE" id="PS51257">
    <property type="entry name" value="PROKAR_LIPOPROTEIN"/>
    <property type="match status" value="1"/>
</dbReference>
<dbReference type="Proteomes" id="UP000830639">
    <property type="component" value="Chromosome"/>
</dbReference>
<reference evidence="3 4" key="1">
    <citation type="submission" date="2022-04" db="EMBL/GenBank/DDBJ databases">
        <title>Mechanism of arsenic methylation and mitigation arsenic toxicity by Bacillus sp. LH14 from an Arsenic-Contaminated Paddy Soil.</title>
        <authorList>
            <person name="Wang D."/>
        </authorList>
    </citation>
    <scope>NUCLEOTIDE SEQUENCE [LARGE SCALE GENOMIC DNA]</scope>
    <source>
        <strain evidence="3 4">LH14</strain>
    </source>
</reference>
<evidence type="ECO:0000313" key="3">
    <source>
        <dbReference type="EMBL" id="UPM53762.1"/>
    </source>
</evidence>
<keyword evidence="2" id="KW-0732">Signal</keyword>
<organism evidence="3 4">
    <name type="scientific">Gottfriedia acidiceleris</name>
    <dbReference type="NCBI Taxonomy" id="371036"/>
    <lineage>
        <taxon>Bacteria</taxon>
        <taxon>Bacillati</taxon>
        <taxon>Bacillota</taxon>
        <taxon>Bacilli</taxon>
        <taxon>Bacillales</taxon>
        <taxon>Bacillaceae</taxon>
        <taxon>Gottfriedia</taxon>
    </lineage>
</organism>
<feature type="signal peptide" evidence="2">
    <location>
        <begin position="1"/>
        <end position="22"/>
    </location>
</feature>
<evidence type="ECO:0000256" key="1">
    <source>
        <dbReference type="SAM" id="MobiDB-lite"/>
    </source>
</evidence>
<feature type="chain" id="PRO_5045110436" description="Secreted protein" evidence="2">
    <location>
        <begin position="23"/>
        <end position="273"/>
    </location>
</feature>
<evidence type="ECO:0000256" key="2">
    <source>
        <dbReference type="SAM" id="SignalP"/>
    </source>
</evidence>
<sequence length="273" mass="30517">MKYLLLLLSFVTVIGLSGCGNMSHTASTHESMNHESMNHETKEEKDSTKVQFTFNSNPESGKKVNLNIQVNDLMGKTVNKFEFEHEKLMHLIVVSKDLSYFDHLHPVYKGKGLFTVTPDFPSGGEYKLFADFIPEGSDKNVKTKLVQVSGEQAKPVSLIPDRVLTKVIDGKEVTLKFDKLTTKNEVKMTFTIKDAKTKKGITDLQPYLGAIGHVVAISGDTNTYLHVHPMNEKSSGPDAEFMTSFPKKGLYKIWGQFKQNGDVFIVPFVVDVP</sequence>
<protein>
    <recommendedName>
        <fullName evidence="5">Secreted protein</fullName>
    </recommendedName>
</protein>
<gene>
    <name evidence="3" type="ORF">MY490_18590</name>
</gene>